<evidence type="ECO:0000313" key="2">
    <source>
        <dbReference type="Proteomes" id="UP000440498"/>
    </source>
</evidence>
<gene>
    <name evidence="1" type="ORF">GEV02_10520</name>
</gene>
<accession>A0A6A7N0T5</accession>
<sequence>MANPHDNLTLQMLDWLQQRPHSYSEVMEVWRSSCPRLAIWEDACADGLIASEEGASGRILVSEKGRRLLQSAGGRH</sequence>
<organism evidence="1 2">
    <name type="scientific">Rugamonas aquatica</name>
    <dbReference type="NCBI Taxonomy" id="2743357"/>
    <lineage>
        <taxon>Bacteria</taxon>
        <taxon>Pseudomonadati</taxon>
        <taxon>Pseudomonadota</taxon>
        <taxon>Betaproteobacteria</taxon>
        <taxon>Burkholderiales</taxon>
        <taxon>Oxalobacteraceae</taxon>
        <taxon>Telluria group</taxon>
        <taxon>Rugamonas</taxon>
    </lineage>
</organism>
<proteinExistence type="predicted"/>
<dbReference type="Proteomes" id="UP000440498">
    <property type="component" value="Unassembled WGS sequence"/>
</dbReference>
<protein>
    <submittedName>
        <fullName evidence="1">Uncharacterized protein</fullName>
    </submittedName>
</protein>
<comment type="caution">
    <text evidence="1">The sequence shown here is derived from an EMBL/GenBank/DDBJ whole genome shotgun (WGS) entry which is preliminary data.</text>
</comment>
<name>A0A6A7N0T5_9BURK</name>
<dbReference type="AlphaFoldDB" id="A0A6A7N0T5"/>
<dbReference type="EMBL" id="WHUG01000003">
    <property type="protein sequence ID" value="MQA38585.1"/>
    <property type="molecule type" value="Genomic_DNA"/>
</dbReference>
<reference evidence="1 2" key="1">
    <citation type="submission" date="2019-10" db="EMBL/GenBank/DDBJ databases">
        <title>Two novel species isolated from a subtropical stream in China.</title>
        <authorList>
            <person name="Lu H."/>
        </authorList>
    </citation>
    <scope>NUCLEOTIDE SEQUENCE [LARGE SCALE GENOMIC DNA]</scope>
    <source>
        <strain evidence="1 2">FT29W</strain>
    </source>
</reference>
<evidence type="ECO:0000313" key="1">
    <source>
        <dbReference type="EMBL" id="MQA38585.1"/>
    </source>
</evidence>
<keyword evidence="2" id="KW-1185">Reference proteome</keyword>
<dbReference type="RefSeq" id="WP_152837931.1">
    <property type="nucleotide sequence ID" value="NZ_WHUG01000003.1"/>
</dbReference>